<keyword evidence="7" id="KW-1133">Transmembrane helix</keyword>
<dbReference type="GO" id="GO:0004065">
    <property type="term" value="F:arylsulfatase activity"/>
    <property type="evidence" value="ECO:0007669"/>
    <property type="project" value="UniProtKB-EC"/>
</dbReference>
<keyword evidence="6" id="KW-0106">Calcium</keyword>
<keyword evidence="4" id="KW-0732">Signal</keyword>
<dbReference type="Proteomes" id="UP000319004">
    <property type="component" value="Chromosome"/>
</dbReference>
<dbReference type="AlphaFoldDB" id="A0A518HRQ5"/>
<feature type="transmembrane region" description="Helical" evidence="7">
    <location>
        <begin position="32"/>
        <end position="50"/>
    </location>
</feature>
<dbReference type="PANTHER" id="PTHR42693:SF42">
    <property type="entry name" value="ARYLSULFATASE G"/>
    <property type="match status" value="1"/>
</dbReference>
<comment type="similarity">
    <text evidence="2">Belongs to the sulfatase family.</text>
</comment>
<dbReference type="SUPFAM" id="SSF53649">
    <property type="entry name" value="Alkaline phosphatase-like"/>
    <property type="match status" value="1"/>
</dbReference>
<dbReference type="EMBL" id="CP037423">
    <property type="protein sequence ID" value="QDV43468.1"/>
    <property type="molecule type" value="Genomic_DNA"/>
</dbReference>
<dbReference type="GO" id="GO:0046872">
    <property type="term" value="F:metal ion binding"/>
    <property type="evidence" value="ECO:0007669"/>
    <property type="project" value="UniProtKB-KW"/>
</dbReference>
<evidence type="ECO:0000256" key="3">
    <source>
        <dbReference type="ARBA" id="ARBA00022723"/>
    </source>
</evidence>
<protein>
    <submittedName>
        <fullName evidence="9">Arylsulfatase</fullName>
        <ecNumber evidence="9">3.1.6.1</ecNumber>
    </submittedName>
</protein>
<keyword evidence="7" id="KW-0472">Membrane</keyword>
<dbReference type="InterPro" id="IPR050738">
    <property type="entry name" value="Sulfatase"/>
</dbReference>
<dbReference type="InterPro" id="IPR000917">
    <property type="entry name" value="Sulfatase_N"/>
</dbReference>
<comment type="cofactor">
    <cofactor evidence="1">
        <name>Ca(2+)</name>
        <dbReference type="ChEBI" id="CHEBI:29108"/>
    </cofactor>
</comment>
<organism evidence="9 10">
    <name type="scientific">Stieleria neptunia</name>
    <dbReference type="NCBI Taxonomy" id="2527979"/>
    <lineage>
        <taxon>Bacteria</taxon>
        <taxon>Pseudomonadati</taxon>
        <taxon>Planctomycetota</taxon>
        <taxon>Planctomycetia</taxon>
        <taxon>Pirellulales</taxon>
        <taxon>Pirellulaceae</taxon>
        <taxon>Stieleria</taxon>
    </lineage>
</organism>
<dbReference type="CDD" id="cd16155">
    <property type="entry name" value="sulfatase_like"/>
    <property type="match status" value="1"/>
</dbReference>
<gene>
    <name evidence="9" type="ORF">Enr13x_33250</name>
</gene>
<evidence type="ECO:0000313" key="10">
    <source>
        <dbReference type="Proteomes" id="UP000319004"/>
    </source>
</evidence>
<keyword evidence="7" id="KW-0812">Transmembrane</keyword>
<evidence type="ECO:0000313" key="9">
    <source>
        <dbReference type="EMBL" id="QDV43468.1"/>
    </source>
</evidence>
<evidence type="ECO:0000259" key="8">
    <source>
        <dbReference type="Pfam" id="PF00884"/>
    </source>
</evidence>
<sequence length="499" mass="55631">MDVTCEWYPWVRLAIRGRNNVDGSVQRIMTGIRAIASVFVAAIVILPGYWTESAMAADPRPNFLVIVSDDQRPDTIAALGNPVIETPNLDRLVRDGMTFTRATCAFPLCVPSRAEILTGASGFRNGVPYGGGRFKPGQTFWADALRGAGYQTWYSGKWMNDGSPKTRGYDETSGLFSSGGAGALGKEPRYGREGRLITGYRGWTFKTDDGKPELQKGIGLVGETSQHIADGAIALLQRDSDRPFFLHVNFTAPHDPLIIPPGYEGKYDPAAVPLPDNLLPEHPFDHGNLKGRDEQLLPWPRTERDVRREIAAYYAVIDDMDHHIGRILQSLRQSGQYDNTVILFTSDHGLALGSHGLMGKQNMYEHTIGVPFIIAGPGIPNGQRTDAQIYLRDMYPTTCELAGIPIPASVQAKSFAPILRGTADEIHPAVFGYYHDAQRMIRTKRWKLIRYPLIDKVQLFDLENDPDERNDLSARGEYVSIREELVGQMRDWFEKQVVK</sequence>
<dbReference type="KEGG" id="snep:Enr13x_33250"/>
<dbReference type="Gene3D" id="3.40.720.10">
    <property type="entry name" value="Alkaline Phosphatase, subunit A"/>
    <property type="match status" value="1"/>
</dbReference>
<evidence type="ECO:0000256" key="5">
    <source>
        <dbReference type="ARBA" id="ARBA00022801"/>
    </source>
</evidence>
<evidence type="ECO:0000256" key="2">
    <source>
        <dbReference type="ARBA" id="ARBA00008779"/>
    </source>
</evidence>
<evidence type="ECO:0000256" key="1">
    <source>
        <dbReference type="ARBA" id="ARBA00001913"/>
    </source>
</evidence>
<keyword evidence="10" id="KW-1185">Reference proteome</keyword>
<evidence type="ECO:0000256" key="4">
    <source>
        <dbReference type="ARBA" id="ARBA00022729"/>
    </source>
</evidence>
<evidence type="ECO:0000256" key="7">
    <source>
        <dbReference type="SAM" id="Phobius"/>
    </source>
</evidence>
<keyword evidence="5 9" id="KW-0378">Hydrolase</keyword>
<feature type="domain" description="Sulfatase N-terminal" evidence="8">
    <location>
        <begin position="61"/>
        <end position="404"/>
    </location>
</feature>
<name>A0A518HRQ5_9BACT</name>
<proteinExistence type="inferred from homology"/>
<reference evidence="9 10" key="1">
    <citation type="submission" date="2019-03" db="EMBL/GenBank/DDBJ databases">
        <title>Deep-cultivation of Planctomycetes and their phenomic and genomic characterization uncovers novel biology.</title>
        <authorList>
            <person name="Wiegand S."/>
            <person name="Jogler M."/>
            <person name="Boedeker C."/>
            <person name="Pinto D."/>
            <person name="Vollmers J."/>
            <person name="Rivas-Marin E."/>
            <person name="Kohn T."/>
            <person name="Peeters S.H."/>
            <person name="Heuer A."/>
            <person name="Rast P."/>
            <person name="Oberbeckmann S."/>
            <person name="Bunk B."/>
            <person name="Jeske O."/>
            <person name="Meyerdierks A."/>
            <person name="Storesund J.E."/>
            <person name="Kallscheuer N."/>
            <person name="Luecker S."/>
            <person name="Lage O.M."/>
            <person name="Pohl T."/>
            <person name="Merkel B.J."/>
            <person name="Hornburger P."/>
            <person name="Mueller R.-W."/>
            <person name="Bruemmer F."/>
            <person name="Labrenz M."/>
            <person name="Spormann A.M."/>
            <person name="Op den Camp H."/>
            <person name="Overmann J."/>
            <person name="Amann R."/>
            <person name="Jetten M.S.M."/>
            <person name="Mascher T."/>
            <person name="Medema M.H."/>
            <person name="Devos D.P."/>
            <person name="Kaster A.-K."/>
            <person name="Ovreas L."/>
            <person name="Rohde M."/>
            <person name="Galperin M.Y."/>
            <person name="Jogler C."/>
        </authorList>
    </citation>
    <scope>NUCLEOTIDE SEQUENCE [LARGE SCALE GENOMIC DNA]</scope>
    <source>
        <strain evidence="9 10">Enr13</strain>
    </source>
</reference>
<dbReference type="EC" id="3.1.6.1" evidence="9"/>
<keyword evidence="3" id="KW-0479">Metal-binding</keyword>
<accession>A0A518HRQ5</accession>
<dbReference type="Pfam" id="PF00884">
    <property type="entry name" value="Sulfatase"/>
    <property type="match status" value="1"/>
</dbReference>
<dbReference type="InterPro" id="IPR017850">
    <property type="entry name" value="Alkaline_phosphatase_core_sf"/>
</dbReference>
<dbReference type="PANTHER" id="PTHR42693">
    <property type="entry name" value="ARYLSULFATASE FAMILY MEMBER"/>
    <property type="match status" value="1"/>
</dbReference>
<evidence type="ECO:0000256" key="6">
    <source>
        <dbReference type="ARBA" id="ARBA00022837"/>
    </source>
</evidence>